<dbReference type="RefSeq" id="WP_303278589.1">
    <property type="nucleotide sequence ID" value="NZ_JAUOEK010000139.1"/>
</dbReference>
<dbReference type="EMBL" id="JAUOEK010000139">
    <property type="protein sequence ID" value="MDO5970892.1"/>
    <property type="molecule type" value="Genomic_DNA"/>
</dbReference>
<proteinExistence type="predicted"/>
<protein>
    <submittedName>
        <fullName evidence="1">Uncharacterized protein</fullName>
    </submittedName>
</protein>
<comment type="caution">
    <text evidence="1">The sequence shown here is derived from an EMBL/GenBank/DDBJ whole genome shotgun (WGS) entry which is preliminary data.</text>
</comment>
<accession>A0ABT8WCL7</accession>
<reference evidence="1" key="1">
    <citation type="submission" date="2023-07" db="EMBL/GenBank/DDBJ databases">
        <title>Two novel species in the genus Flavivirga.</title>
        <authorList>
            <person name="Kwon K."/>
        </authorList>
    </citation>
    <scope>NUCLEOTIDE SEQUENCE</scope>
    <source>
        <strain evidence="1">KCTC 52353</strain>
    </source>
</reference>
<sequence length="76" mass="9227">MAIAETEMKKESLIKILDSFYCKDYEIEKIVFGENKYDYYYEVTIEYSNLSKMKVQRFTESLIAFCLFWNISIDEY</sequence>
<dbReference type="Proteomes" id="UP001176883">
    <property type="component" value="Unassembled WGS sequence"/>
</dbReference>
<name>A0ABT8WCL7_9FLAO</name>
<organism evidence="1 2">
    <name type="scientific">Flavivirga aquimarina</name>
    <dbReference type="NCBI Taxonomy" id="2027862"/>
    <lineage>
        <taxon>Bacteria</taxon>
        <taxon>Pseudomonadati</taxon>
        <taxon>Bacteroidota</taxon>
        <taxon>Flavobacteriia</taxon>
        <taxon>Flavobacteriales</taxon>
        <taxon>Flavobacteriaceae</taxon>
        <taxon>Flavivirga</taxon>
    </lineage>
</organism>
<evidence type="ECO:0000313" key="2">
    <source>
        <dbReference type="Proteomes" id="UP001176883"/>
    </source>
</evidence>
<keyword evidence="2" id="KW-1185">Reference proteome</keyword>
<evidence type="ECO:0000313" key="1">
    <source>
        <dbReference type="EMBL" id="MDO5970892.1"/>
    </source>
</evidence>
<gene>
    <name evidence="1" type="ORF">Q4Q35_13855</name>
</gene>